<evidence type="ECO:0000256" key="18">
    <source>
        <dbReference type="HAMAP-Rule" id="MF_01966"/>
    </source>
</evidence>
<comment type="similarity">
    <text evidence="4 19">In the C-terminal section; belongs to the NnrD/CARKD family.</text>
</comment>
<evidence type="ECO:0000313" key="22">
    <source>
        <dbReference type="EMBL" id="RAK15040.1"/>
    </source>
</evidence>
<evidence type="ECO:0000256" key="17">
    <source>
        <dbReference type="HAMAP-Rule" id="MF_01965"/>
    </source>
</evidence>
<feature type="binding site" evidence="17">
    <location>
        <position position="478"/>
    </location>
    <ligand>
        <name>(6S)-NADPHX</name>
        <dbReference type="ChEBI" id="CHEBI:64076"/>
    </ligand>
</feature>
<dbReference type="InterPro" id="IPR036652">
    <property type="entry name" value="YjeF_N_dom_sf"/>
</dbReference>
<dbReference type="HAMAP" id="MF_01966">
    <property type="entry name" value="NADHX_epimerase"/>
    <property type="match status" value="1"/>
</dbReference>
<feature type="binding site" evidence="17">
    <location>
        <position position="349"/>
    </location>
    <ligand>
        <name>(6S)-NADPHX</name>
        <dbReference type="ChEBI" id="CHEBI:64076"/>
    </ligand>
</feature>
<dbReference type="RefSeq" id="WP_111550675.1">
    <property type="nucleotide sequence ID" value="NZ_LIQE01000043.1"/>
</dbReference>
<dbReference type="SUPFAM" id="SSF53613">
    <property type="entry name" value="Ribokinase-like"/>
    <property type="match status" value="1"/>
</dbReference>
<dbReference type="GO" id="GO:0005524">
    <property type="term" value="F:ATP binding"/>
    <property type="evidence" value="ECO:0007669"/>
    <property type="project" value="UniProtKB-UniRule"/>
</dbReference>
<feature type="binding site" evidence="18">
    <location>
        <position position="178"/>
    </location>
    <ligand>
        <name>K(+)</name>
        <dbReference type="ChEBI" id="CHEBI:29103"/>
    </ligand>
</feature>
<dbReference type="NCBIfam" id="TIGR00196">
    <property type="entry name" value="yjeF_cterm"/>
    <property type="match status" value="1"/>
</dbReference>
<dbReference type="GO" id="GO:0052856">
    <property type="term" value="F:NAD(P)HX epimerase activity"/>
    <property type="evidence" value="ECO:0007669"/>
    <property type="project" value="UniProtKB-UniRule"/>
</dbReference>
<dbReference type="CDD" id="cd01171">
    <property type="entry name" value="YXKO-related"/>
    <property type="match status" value="1"/>
</dbReference>
<dbReference type="HAMAP" id="MF_01965">
    <property type="entry name" value="NADHX_dehydratase"/>
    <property type="match status" value="1"/>
</dbReference>
<sequence>MAELLTASQMRAIEDAAIRAGDTTGADLMDRAGKGVVAAVLARWPELAQAPHKAVVLCGPGNNGGDGFVVARQLAQRGWDIELRLFGTPARLPPDARANFDAWRDIGAVQPLEPGYEPSTRGAALVVDALFGTGLTRPIRGLELTLLDLAEMRGQGAAISPEERPDWTPLIVAVDLPSGICSDSGRVLHDDAFSGLPERLEAAAAKADLTVTFHAMKLGHVLADGPDHCGDVVICPIGLEARRNRRPRNERADLVAAPRGLAKQSGHKYDHGHALVVAGGFGRTGAARLAARAALRIGAGLVTLAAPGSAQMEIAAQITALMLRRTDTAEALAALLSDTRLNALCLGPGLGADRARALVPVALESTRAAVLDADALSAFADAPRELFDLIHEDAVLTPHGGEFARLFPDLSDRLAETPDTGPAFSRVDATREAARRAGCTVLLKGADTVIAGPDGRASVHAAVGARAAPWLATAGTGDVLAGLITGLMARGFAPFDAARAGVWLHVGAARAFGPGLIAEDLPDTIPQVLRDLQERAGGGAGSLLHPGRRFVAQIG</sequence>
<evidence type="ECO:0000256" key="8">
    <source>
        <dbReference type="ARBA" id="ARBA00022857"/>
    </source>
</evidence>
<dbReference type="InterPro" id="IPR004443">
    <property type="entry name" value="YjeF_N_dom"/>
</dbReference>
<comment type="function">
    <text evidence="18">Catalyzes the epimerization of the S- and R-forms of NAD(P)HX, a damaged form of NAD(P)H that is a result of enzymatic or heat-dependent hydration. This is a prerequisite for the S-specific NAD(P)H-hydrate dehydratase to allow the repair of both epimers of NAD(P)HX.</text>
</comment>
<evidence type="ECO:0000256" key="10">
    <source>
        <dbReference type="ARBA" id="ARBA00023027"/>
    </source>
</evidence>
<comment type="catalytic activity">
    <reaction evidence="1 18 19">
        <text>(6R)-NADHX = (6S)-NADHX</text>
        <dbReference type="Rhea" id="RHEA:32215"/>
        <dbReference type="ChEBI" id="CHEBI:64074"/>
        <dbReference type="ChEBI" id="CHEBI:64075"/>
        <dbReference type="EC" id="5.1.99.6"/>
    </reaction>
</comment>
<comment type="catalytic activity">
    <reaction evidence="15 17 19">
        <text>(6S)-NADHX + ADP = AMP + phosphate + NADH + H(+)</text>
        <dbReference type="Rhea" id="RHEA:32223"/>
        <dbReference type="ChEBI" id="CHEBI:15378"/>
        <dbReference type="ChEBI" id="CHEBI:43474"/>
        <dbReference type="ChEBI" id="CHEBI:57945"/>
        <dbReference type="ChEBI" id="CHEBI:64074"/>
        <dbReference type="ChEBI" id="CHEBI:456215"/>
        <dbReference type="ChEBI" id="CHEBI:456216"/>
        <dbReference type="EC" id="4.2.1.136"/>
    </reaction>
</comment>
<evidence type="ECO:0000256" key="2">
    <source>
        <dbReference type="ARBA" id="ARBA00000909"/>
    </source>
</evidence>
<dbReference type="EC" id="5.1.99.6" evidence="19"/>
<dbReference type="Gene3D" id="3.40.50.10260">
    <property type="entry name" value="YjeF N-terminal domain"/>
    <property type="match status" value="1"/>
</dbReference>
<dbReference type="PANTHER" id="PTHR12592">
    <property type="entry name" value="ATP-DEPENDENT (S)-NAD(P)H-HYDRATE DEHYDRATASE FAMILY MEMBER"/>
    <property type="match status" value="1"/>
</dbReference>
<comment type="similarity">
    <text evidence="18">Belongs to the NnrE/AIBP family.</text>
</comment>
<keyword evidence="7 17" id="KW-0067">ATP-binding</keyword>
<comment type="cofactor">
    <cofactor evidence="18 19">
        <name>K(+)</name>
        <dbReference type="ChEBI" id="CHEBI:29103"/>
    </cofactor>
    <text evidence="18 19">Binds 1 potassium ion per subunit.</text>
</comment>
<keyword evidence="6 17" id="KW-0547">Nucleotide-binding</keyword>
<dbReference type="GO" id="GO:0016301">
    <property type="term" value="F:kinase activity"/>
    <property type="evidence" value="ECO:0007669"/>
    <property type="project" value="UniProtKB-KW"/>
</dbReference>
<evidence type="ECO:0000256" key="4">
    <source>
        <dbReference type="ARBA" id="ARBA00009524"/>
    </source>
</evidence>
<feature type="binding site" evidence="18">
    <location>
        <position position="175"/>
    </location>
    <ligand>
        <name>(6S)-NADPHX</name>
        <dbReference type="ChEBI" id="CHEBI:64076"/>
    </ligand>
</feature>
<feature type="binding site" evidence="18">
    <location>
        <position position="128"/>
    </location>
    <ligand>
        <name>K(+)</name>
        <dbReference type="ChEBI" id="CHEBI:29103"/>
    </ligand>
</feature>
<evidence type="ECO:0000256" key="5">
    <source>
        <dbReference type="ARBA" id="ARBA00022723"/>
    </source>
</evidence>
<evidence type="ECO:0000259" key="20">
    <source>
        <dbReference type="PROSITE" id="PS51383"/>
    </source>
</evidence>
<comment type="function">
    <text evidence="17">Catalyzes the dehydration of the S-form of NAD(P)HX at the expense of ADP, which is converted to AMP. Together with NAD(P)HX epimerase, which catalyzes the epimerization of the S- and R-forms, the enzyme allows the repair of both epimers of NAD(P)HX, a damaged form of NAD(P)H that is a result of enzymatic or heat-dependent hydration.</text>
</comment>
<evidence type="ECO:0000256" key="9">
    <source>
        <dbReference type="ARBA" id="ARBA00022958"/>
    </source>
</evidence>
<dbReference type="PANTHER" id="PTHR12592:SF0">
    <property type="entry name" value="ATP-DEPENDENT (S)-NAD(P)H-HYDRATE DEHYDRATASE"/>
    <property type="match status" value="1"/>
</dbReference>
<accession>A0A327Y1Q2</accession>
<dbReference type="InterPro" id="IPR000631">
    <property type="entry name" value="CARKD"/>
</dbReference>
<name>A0A327Y1Q2_9RHOB</name>
<feature type="domain" description="YjeF N-terminal" evidence="21">
    <location>
        <begin position="10"/>
        <end position="245"/>
    </location>
</feature>
<dbReference type="PROSITE" id="PS01050">
    <property type="entry name" value="YJEF_C_2"/>
    <property type="match status" value="1"/>
</dbReference>
<dbReference type="Pfam" id="PF03853">
    <property type="entry name" value="YjeF_N"/>
    <property type="match status" value="1"/>
</dbReference>
<dbReference type="GO" id="GO:0052855">
    <property type="term" value="F:ADP-dependent NAD(P)H-hydrate dehydratase activity"/>
    <property type="evidence" value="ECO:0007669"/>
    <property type="project" value="UniProtKB-UniRule"/>
</dbReference>
<dbReference type="PROSITE" id="PS51383">
    <property type="entry name" value="YJEF_C_3"/>
    <property type="match status" value="1"/>
</dbReference>
<evidence type="ECO:0000256" key="16">
    <source>
        <dbReference type="ARBA" id="ARBA00049209"/>
    </source>
</evidence>
<feature type="domain" description="YjeF C-terminal" evidence="20">
    <location>
        <begin position="251"/>
        <end position="532"/>
    </location>
</feature>
<dbReference type="OrthoDB" id="9806925at2"/>
<evidence type="ECO:0000256" key="19">
    <source>
        <dbReference type="PIRNR" id="PIRNR017184"/>
    </source>
</evidence>
<comment type="catalytic activity">
    <reaction evidence="16 17 19">
        <text>(6S)-NADPHX + ADP = AMP + phosphate + NADPH + H(+)</text>
        <dbReference type="Rhea" id="RHEA:32235"/>
        <dbReference type="ChEBI" id="CHEBI:15378"/>
        <dbReference type="ChEBI" id="CHEBI:43474"/>
        <dbReference type="ChEBI" id="CHEBI:57783"/>
        <dbReference type="ChEBI" id="CHEBI:64076"/>
        <dbReference type="ChEBI" id="CHEBI:456215"/>
        <dbReference type="ChEBI" id="CHEBI:456216"/>
        <dbReference type="EC" id="4.2.1.136"/>
    </reaction>
</comment>
<dbReference type="SUPFAM" id="SSF64153">
    <property type="entry name" value="YjeF N-terminal domain-like"/>
    <property type="match status" value="1"/>
</dbReference>
<dbReference type="InterPro" id="IPR030677">
    <property type="entry name" value="Nnr"/>
</dbReference>
<keyword evidence="22" id="KW-0418">Kinase</keyword>
<dbReference type="InterPro" id="IPR017953">
    <property type="entry name" value="Carbohydrate_kinase_pred_CS"/>
</dbReference>
<comment type="subunit">
    <text evidence="17">Homotetramer.</text>
</comment>
<feature type="binding site" evidence="18">
    <location>
        <position position="63"/>
    </location>
    <ligand>
        <name>K(+)</name>
        <dbReference type="ChEBI" id="CHEBI:29103"/>
    </ligand>
</feature>
<evidence type="ECO:0000256" key="12">
    <source>
        <dbReference type="ARBA" id="ARBA00023239"/>
    </source>
</evidence>
<evidence type="ECO:0000256" key="14">
    <source>
        <dbReference type="ARBA" id="ARBA00025153"/>
    </source>
</evidence>
<evidence type="ECO:0000256" key="15">
    <source>
        <dbReference type="ARBA" id="ARBA00048238"/>
    </source>
</evidence>
<dbReference type="PROSITE" id="PS51385">
    <property type="entry name" value="YJEF_N"/>
    <property type="match status" value="1"/>
</dbReference>
<dbReference type="Proteomes" id="UP000249165">
    <property type="component" value="Unassembled WGS sequence"/>
</dbReference>
<dbReference type="NCBIfam" id="TIGR00197">
    <property type="entry name" value="yjeF_nterm"/>
    <property type="match status" value="1"/>
</dbReference>
<dbReference type="Pfam" id="PF01256">
    <property type="entry name" value="Carb_kinase"/>
    <property type="match status" value="1"/>
</dbReference>
<evidence type="ECO:0000256" key="11">
    <source>
        <dbReference type="ARBA" id="ARBA00023235"/>
    </source>
</evidence>
<keyword evidence="8 17" id="KW-0521">NADP</keyword>
<keyword evidence="22" id="KW-0808">Transferase</keyword>
<feature type="binding site" evidence="17">
    <location>
        <position position="399"/>
    </location>
    <ligand>
        <name>(6S)-NADPHX</name>
        <dbReference type="ChEBI" id="CHEBI:64076"/>
    </ligand>
</feature>
<feature type="binding site" evidence="17">
    <location>
        <begin position="444"/>
        <end position="448"/>
    </location>
    <ligand>
        <name>AMP</name>
        <dbReference type="ChEBI" id="CHEBI:456215"/>
    </ligand>
</feature>
<keyword evidence="13" id="KW-0511">Multifunctional enzyme</keyword>
<evidence type="ECO:0000313" key="23">
    <source>
        <dbReference type="Proteomes" id="UP000249165"/>
    </source>
</evidence>
<dbReference type="PIRSF" id="PIRSF017184">
    <property type="entry name" value="Nnr"/>
    <property type="match status" value="1"/>
</dbReference>
<keyword evidence="5 18" id="KW-0479">Metal-binding</keyword>
<evidence type="ECO:0000256" key="7">
    <source>
        <dbReference type="ARBA" id="ARBA00022840"/>
    </source>
</evidence>
<comment type="caution">
    <text evidence="22">The sequence shown here is derived from an EMBL/GenBank/DDBJ whole genome shotgun (WGS) entry which is preliminary data.</text>
</comment>
<keyword evidence="9 18" id="KW-0630">Potassium</keyword>
<evidence type="ECO:0000256" key="1">
    <source>
        <dbReference type="ARBA" id="ARBA00000013"/>
    </source>
</evidence>
<comment type="similarity">
    <text evidence="17">Belongs to the NnrD/CARKD family.</text>
</comment>
<dbReference type="EMBL" id="QLMG01000026">
    <property type="protein sequence ID" value="RAK15040.1"/>
    <property type="molecule type" value="Genomic_DNA"/>
</dbReference>
<comment type="similarity">
    <text evidence="3 19">In the N-terminal section; belongs to the NnrE/AIBP family.</text>
</comment>
<reference evidence="22 23" key="1">
    <citation type="submission" date="2018-06" db="EMBL/GenBank/DDBJ databases">
        <title>Genomic Encyclopedia of Archaeal and Bacterial Type Strains, Phase II (KMG-II): from individual species to whole genera.</title>
        <authorList>
            <person name="Goeker M."/>
        </authorList>
    </citation>
    <scope>NUCLEOTIDE SEQUENCE [LARGE SCALE GENOMIC DNA]</scope>
    <source>
        <strain evidence="22 23">DSM 22011</strain>
    </source>
</reference>
<dbReference type="AlphaFoldDB" id="A0A327Y1Q2"/>
<proteinExistence type="inferred from homology"/>
<comment type="cofactor">
    <cofactor evidence="17">
        <name>Mg(2+)</name>
        <dbReference type="ChEBI" id="CHEBI:18420"/>
    </cofactor>
</comment>
<keyword evidence="10 17" id="KW-0520">NAD</keyword>
<evidence type="ECO:0000256" key="6">
    <source>
        <dbReference type="ARBA" id="ARBA00022741"/>
    </source>
</evidence>
<dbReference type="GO" id="GO:0046496">
    <property type="term" value="P:nicotinamide nucleotide metabolic process"/>
    <property type="evidence" value="ECO:0007669"/>
    <property type="project" value="UniProtKB-UniRule"/>
</dbReference>
<dbReference type="InterPro" id="IPR029056">
    <property type="entry name" value="Ribokinase-like"/>
</dbReference>
<keyword evidence="23" id="KW-1185">Reference proteome</keyword>
<dbReference type="Gene3D" id="3.40.1190.20">
    <property type="match status" value="1"/>
</dbReference>
<dbReference type="GO" id="GO:0046872">
    <property type="term" value="F:metal ion binding"/>
    <property type="evidence" value="ECO:0007669"/>
    <property type="project" value="UniProtKB-UniRule"/>
</dbReference>
<evidence type="ECO:0000259" key="21">
    <source>
        <dbReference type="PROSITE" id="PS51385"/>
    </source>
</evidence>
<dbReference type="EC" id="4.2.1.136" evidence="19"/>
<comment type="function">
    <text evidence="14 19">Bifunctional enzyme that catalyzes the epimerization of the S- and R-forms of NAD(P)HX and the dehydration of the S-form of NAD(P)HX at the expense of ADP, which is converted to AMP. This allows the repair of both epimers of NAD(P)HX, a damaged form of NAD(P)H that is a result of enzymatic or heat-dependent hydration.</text>
</comment>
<comment type="catalytic activity">
    <reaction evidence="2 18 19">
        <text>(6R)-NADPHX = (6S)-NADPHX</text>
        <dbReference type="Rhea" id="RHEA:32227"/>
        <dbReference type="ChEBI" id="CHEBI:64076"/>
        <dbReference type="ChEBI" id="CHEBI:64077"/>
        <dbReference type="EC" id="5.1.99.6"/>
    </reaction>
</comment>
<feature type="binding site" evidence="17">
    <location>
        <position position="286"/>
    </location>
    <ligand>
        <name>(6S)-NADPHX</name>
        <dbReference type="ChEBI" id="CHEBI:64076"/>
    </ligand>
</feature>
<gene>
    <name evidence="17" type="primary">nnrD</name>
    <name evidence="18" type="synonym">nnrE</name>
    <name evidence="22" type="ORF">ATI53_102662</name>
</gene>
<organism evidence="22 23">
    <name type="scientific">Salipiger aestuarii</name>
    <dbReference type="NCBI Taxonomy" id="568098"/>
    <lineage>
        <taxon>Bacteria</taxon>
        <taxon>Pseudomonadati</taxon>
        <taxon>Pseudomonadota</taxon>
        <taxon>Alphaproteobacteria</taxon>
        <taxon>Rhodobacterales</taxon>
        <taxon>Roseobacteraceae</taxon>
        <taxon>Salipiger</taxon>
    </lineage>
</organism>
<evidence type="ECO:0000256" key="13">
    <source>
        <dbReference type="ARBA" id="ARBA00023268"/>
    </source>
</evidence>
<dbReference type="GO" id="GO:0110051">
    <property type="term" value="P:metabolite repair"/>
    <property type="evidence" value="ECO:0007669"/>
    <property type="project" value="TreeGrafter"/>
</dbReference>
<comment type="caution">
    <text evidence="18">Lacks conserved residue(s) required for the propagation of feature annotation.</text>
</comment>
<protein>
    <recommendedName>
        <fullName evidence="19">Bifunctional NAD(P)H-hydrate repair enzyme</fullName>
    </recommendedName>
    <alternativeName>
        <fullName evidence="19">Nicotinamide nucleotide repair protein</fullName>
    </alternativeName>
    <domain>
        <recommendedName>
            <fullName evidence="19">ADP-dependent (S)-NAD(P)H-hydrate dehydratase</fullName>
            <ecNumber evidence="19">4.2.1.136</ecNumber>
        </recommendedName>
        <alternativeName>
            <fullName evidence="19">ADP-dependent NAD(P)HX dehydratase</fullName>
        </alternativeName>
    </domain>
    <domain>
        <recommendedName>
            <fullName evidence="19">NAD(P)H-hydrate epimerase</fullName>
            <ecNumber evidence="19">5.1.99.6</ecNumber>
        </recommendedName>
    </domain>
</protein>
<keyword evidence="12 17" id="KW-0456">Lyase</keyword>
<evidence type="ECO:0000256" key="3">
    <source>
        <dbReference type="ARBA" id="ARBA00006001"/>
    </source>
</evidence>
<feature type="binding site" evidence="17">
    <location>
        <position position="477"/>
    </location>
    <ligand>
        <name>AMP</name>
        <dbReference type="ChEBI" id="CHEBI:456215"/>
    </ligand>
</feature>
<feature type="binding site" evidence="18">
    <location>
        <begin position="62"/>
        <end position="66"/>
    </location>
    <ligand>
        <name>(6S)-NADPHX</name>
        <dbReference type="ChEBI" id="CHEBI:64076"/>
    </ligand>
</feature>
<keyword evidence="11 18" id="KW-0413">Isomerase</keyword>
<feature type="binding site" evidence="18">
    <location>
        <begin position="132"/>
        <end position="138"/>
    </location>
    <ligand>
        <name>(6S)-NADPHX</name>
        <dbReference type="ChEBI" id="CHEBI:64076"/>
    </ligand>
</feature>